<dbReference type="GO" id="GO:0008168">
    <property type="term" value="F:methyltransferase activity"/>
    <property type="evidence" value="ECO:0007669"/>
    <property type="project" value="UniProtKB-KW"/>
</dbReference>
<reference evidence="8 9" key="1">
    <citation type="submission" date="2021-08" db="EMBL/GenBank/DDBJ databases">
        <title>Collinsella faecalis sp. nov. isolated from swine faeces.</title>
        <authorList>
            <person name="Oh B.S."/>
            <person name="Lee J.H."/>
        </authorList>
    </citation>
    <scope>NUCLEOTIDE SEQUENCE [LARGE SCALE GENOMIC DNA]</scope>
    <source>
        <strain evidence="8 9">AGMB00827</strain>
    </source>
</reference>
<dbReference type="Proteomes" id="UP000700908">
    <property type="component" value="Unassembled WGS sequence"/>
</dbReference>
<evidence type="ECO:0000256" key="3">
    <source>
        <dbReference type="ARBA" id="ARBA00022679"/>
    </source>
</evidence>
<dbReference type="PANTHER" id="PTHR42933:SF4">
    <property type="entry name" value="TYPE I RESTRICTION ENZYME ECOKI METHYLASE SUBUNIT"/>
    <property type="match status" value="1"/>
</dbReference>
<protein>
    <recommendedName>
        <fullName evidence="1">site-specific DNA-methyltransferase (adenine-specific)</fullName>
        <ecNumber evidence="1">2.1.1.72</ecNumber>
    </recommendedName>
</protein>
<accession>A0ABS7MIY0</accession>
<evidence type="ECO:0000256" key="1">
    <source>
        <dbReference type="ARBA" id="ARBA00011900"/>
    </source>
</evidence>
<dbReference type="InterPro" id="IPR003356">
    <property type="entry name" value="DNA_methylase_A-5"/>
</dbReference>
<dbReference type="EC" id="2.1.1.72" evidence="1"/>
<evidence type="ECO:0000313" key="8">
    <source>
        <dbReference type="EMBL" id="MBY4797319.1"/>
    </source>
</evidence>
<dbReference type="SUPFAM" id="SSF53335">
    <property type="entry name" value="S-adenosyl-L-methionine-dependent methyltransferases"/>
    <property type="match status" value="1"/>
</dbReference>
<sequence>MTYAPALNCIKYSVGIDPCCGSGGFLLAAKSYIEGTCQLDADQKKFLKNEAFHGWEIVPATRRLCLMNLFLHNIGDFNDVPPITRNDALLSDPGMRFDYVLTNPPFGKKATLKAAAGEDGELVDEELSYSRQDFWATSSNKQLNFVQHIHTILKTGGTAAVVVPDNVLFEGGAGETVRRKLLETTNLHTILRLPTGIFYKPGVKANVIFFENRPGSERVQTREVWIYDYRTNVHHTLKQHPMTETDLADFLECYRPGHIDERDETYSEDNNPDGRWRRFTIDEIMSRDKVSLDITWIKTGEDISEISLSDLLSSIHEKSDAIADAVEQLEALLGDIED</sequence>
<keyword evidence="3" id="KW-0808">Transferase</keyword>
<dbReference type="GO" id="GO:0032259">
    <property type="term" value="P:methylation"/>
    <property type="evidence" value="ECO:0007669"/>
    <property type="project" value="UniProtKB-KW"/>
</dbReference>
<dbReference type="Pfam" id="PF02384">
    <property type="entry name" value="N6_Mtase"/>
    <property type="match status" value="1"/>
</dbReference>
<evidence type="ECO:0000256" key="6">
    <source>
        <dbReference type="ARBA" id="ARBA00047942"/>
    </source>
</evidence>
<dbReference type="InterPro" id="IPR029063">
    <property type="entry name" value="SAM-dependent_MTases_sf"/>
</dbReference>
<proteinExistence type="predicted"/>
<keyword evidence="5" id="KW-0680">Restriction system</keyword>
<keyword evidence="4" id="KW-0949">S-adenosyl-L-methionine</keyword>
<comment type="catalytic activity">
    <reaction evidence="6">
        <text>a 2'-deoxyadenosine in DNA + S-adenosyl-L-methionine = an N(6)-methyl-2'-deoxyadenosine in DNA + S-adenosyl-L-homocysteine + H(+)</text>
        <dbReference type="Rhea" id="RHEA:15197"/>
        <dbReference type="Rhea" id="RHEA-COMP:12418"/>
        <dbReference type="Rhea" id="RHEA-COMP:12419"/>
        <dbReference type="ChEBI" id="CHEBI:15378"/>
        <dbReference type="ChEBI" id="CHEBI:57856"/>
        <dbReference type="ChEBI" id="CHEBI:59789"/>
        <dbReference type="ChEBI" id="CHEBI:90615"/>
        <dbReference type="ChEBI" id="CHEBI:90616"/>
        <dbReference type="EC" id="2.1.1.72"/>
    </reaction>
</comment>
<dbReference type="PRINTS" id="PR00507">
    <property type="entry name" value="N12N6MTFRASE"/>
</dbReference>
<keyword evidence="9" id="KW-1185">Reference proteome</keyword>
<name>A0ABS7MIY0_9ACTN</name>
<dbReference type="InterPro" id="IPR051537">
    <property type="entry name" value="DNA_Adenine_Mtase"/>
</dbReference>
<feature type="domain" description="DNA methylase adenine-specific" evidence="7">
    <location>
        <begin position="16"/>
        <end position="267"/>
    </location>
</feature>
<dbReference type="RefSeq" id="WP_222199088.1">
    <property type="nucleotide sequence ID" value="NZ_JAIMFO010000005.1"/>
</dbReference>
<keyword evidence="2 8" id="KW-0489">Methyltransferase</keyword>
<dbReference type="EMBL" id="JAIMFO010000005">
    <property type="protein sequence ID" value="MBY4797319.1"/>
    <property type="molecule type" value="Genomic_DNA"/>
</dbReference>
<dbReference type="PROSITE" id="PS00092">
    <property type="entry name" value="N6_MTASE"/>
    <property type="match status" value="1"/>
</dbReference>
<comment type="caution">
    <text evidence="8">The sequence shown here is derived from an EMBL/GenBank/DDBJ whole genome shotgun (WGS) entry which is preliminary data.</text>
</comment>
<gene>
    <name evidence="8" type="ORF">K6V98_02925</name>
</gene>
<organism evidence="8 9">
    <name type="scientific">Collinsella ureilytica</name>
    <dbReference type="NCBI Taxonomy" id="2869515"/>
    <lineage>
        <taxon>Bacteria</taxon>
        <taxon>Bacillati</taxon>
        <taxon>Actinomycetota</taxon>
        <taxon>Coriobacteriia</taxon>
        <taxon>Coriobacteriales</taxon>
        <taxon>Coriobacteriaceae</taxon>
        <taxon>Collinsella</taxon>
    </lineage>
</organism>
<evidence type="ECO:0000256" key="2">
    <source>
        <dbReference type="ARBA" id="ARBA00022603"/>
    </source>
</evidence>
<dbReference type="Gene3D" id="3.40.50.150">
    <property type="entry name" value="Vaccinia Virus protein VP39"/>
    <property type="match status" value="1"/>
</dbReference>
<evidence type="ECO:0000313" key="9">
    <source>
        <dbReference type="Proteomes" id="UP000700908"/>
    </source>
</evidence>
<dbReference type="PANTHER" id="PTHR42933">
    <property type="entry name" value="SLR6095 PROTEIN"/>
    <property type="match status" value="1"/>
</dbReference>
<evidence type="ECO:0000256" key="4">
    <source>
        <dbReference type="ARBA" id="ARBA00022691"/>
    </source>
</evidence>
<evidence type="ECO:0000259" key="7">
    <source>
        <dbReference type="Pfam" id="PF02384"/>
    </source>
</evidence>
<evidence type="ECO:0000256" key="5">
    <source>
        <dbReference type="ARBA" id="ARBA00022747"/>
    </source>
</evidence>
<dbReference type="InterPro" id="IPR002052">
    <property type="entry name" value="DNA_methylase_N6_adenine_CS"/>
</dbReference>